<dbReference type="PRINTS" id="PR00411">
    <property type="entry name" value="PNDRDTASEI"/>
</dbReference>
<evidence type="ECO:0000256" key="3">
    <source>
        <dbReference type="ARBA" id="ARBA00022827"/>
    </source>
</evidence>
<evidence type="ECO:0000313" key="6">
    <source>
        <dbReference type="Proteomes" id="UP000001400"/>
    </source>
</evidence>
<protein>
    <submittedName>
        <fullName evidence="5">FAD-dependent pyridine nucleotide-disulfide oxidoreductase</fullName>
    </submittedName>
</protein>
<dbReference type="InterPro" id="IPR036188">
    <property type="entry name" value="FAD/NAD-bd_sf"/>
</dbReference>
<dbReference type="InterPro" id="IPR016156">
    <property type="entry name" value="FAD/NAD-linked_Rdtase_dimer_sf"/>
</dbReference>
<dbReference type="Proteomes" id="UP000001400">
    <property type="component" value="Chromosome"/>
</dbReference>
<keyword evidence="2" id="KW-0285">Flavoprotein</keyword>
<organism evidence="5 6">
    <name type="scientific">Aciduliprofundum boonei (strain DSM 19572 / T469)</name>
    <dbReference type="NCBI Taxonomy" id="439481"/>
    <lineage>
        <taxon>Archaea</taxon>
        <taxon>Methanobacteriati</taxon>
        <taxon>Thermoplasmatota</taxon>
        <taxon>DHVE2 group</taxon>
        <taxon>Candidatus Aciduliprofundum</taxon>
    </lineage>
</organism>
<dbReference type="Gene3D" id="3.30.390.30">
    <property type="match status" value="1"/>
</dbReference>
<dbReference type="PANTHER" id="PTHR43429">
    <property type="entry name" value="PYRIDINE NUCLEOTIDE-DISULFIDE OXIDOREDUCTASE DOMAIN-CONTAINING"/>
    <property type="match status" value="1"/>
</dbReference>
<reference evidence="5" key="1">
    <citation type="submission" date="2010-02" db="EMBL/GenBank/DDBJ databases">
        <title>Complete sequence of Aciduliprofundum boonei T469.</title>
        <authorList>
            <consortium name="US DOE Joint Genome Institute"/>
            <person name="Lucas S."/>
            <person name="Copeland A."/>
            <person name="Lapidus A."/>
            <person name="Cheng J.-F."/>
            <person name="Bruce D."/>
            <person name="Goodwin L."/>
            <person name="Pitluck S."/>
            <person name="Saunders E."/>
            <person name="Detter J.C."/>
            <person name="Han C."/>
            <person name="Tapia R."/>
            <person name="Land M."/>
            <person name="Hauser L."/>
            <person name="Kyrpides N."/>
            <person name="Mikhailova N."/>
            <person name="Flores G."/>
            <person name="Reysenbach A.-L."/>
            <person name="Woyke T."/>
        </authorList>
    </citation>
    <scope>NUCLEOTIDE SEQUENCE</scope>
    <source>
        <strain evidence="5">T469</strain>
    </source>
</reference>
<keyword evidence="6" id="KW-1185">Reference proteome</keyword>
<dbReference type="PANTHER" id="PTHR43429:SF3">
    <property type="entry name" value="NITRITE REDUCTASE [NAD(P)H]"/>
    <property type="match status" value="1"/>
</dbReference>
<evidence type="ECO:0000256" key="2">
    <source>
        <dbReference type="ARBA" id="ARBA00022630"/>
    </source>
</evidence>
<dbReference type="Gene3D" id="3.50.50.60">
    <property type="entry name" value="FAD/NAD(P)-binding domain"/>
    <property type="match status" value="2"/>
</dbReference>
<evidence type="ECO:0000313" key="5">
    <source>
        <dbReference type="EMBL" id="ADD08768.1"/>
    </source>
</evidence>
<dbReference type="GO" id="GO:0016491">
    <property type="term" value="F:oxidoreductase activity"/>
    <property type="evidence" value="ECO:0007669"/>
    <property type="project" value="InterPro"/>
</dbReference>
<dbReference type="Pfam" id="PF07992">
    <property type="entry name" value="Pyr_redox_2"/>
    <property type="match status" value="1"/>
</dbReference>
<dbReference type="InterPro" id="IPR050260">
    <property type="entry name" value="FAD-bd_OxRdtase"/>
</dbReference>
<gene>
    <name evidence="5" type="ordered locus">Aboo_0959</name>
</gene>
<dbReference type="OrthoDB" id="27922at2157"/>
<dbReference type="InterPro" id="IPR023753">
    <property type="entry name" value="FAD/NAD-binding_dom"/>
</dbReference>
<dbReference type="SUPFAM" id="SSF55424">
    <property type="entry name" value="FAD/NAD-linked reductases, dimerisation (C-terminal) domain"/>
    <property type="match status" value="1"/>
</dbReference>
<dbReference type="STRING" id="439481.Aboo_0959"/>
<evidence type="ECO:0000256" key="1">
    <source>
        <dbReference type="ARBA" id="ARBA00001974"/>
    </source>
</evidence>
<evidence type="ECO:0000259" key="4">
    <source>
        <dbReference type="Pfam" id="PF07992"/>
    </source>
</evidence>
<dbReference type="PRINTS" id="PR00368">
    <property type="entry name" value="FADPNR"/>
</dbReference>
<comment type="cofactor">
    <cofactor evidence="1">
        <name>FAD</name>
        <dbReference type="ChEBI" id="CHEBI:57692"/>
    </cofactor>
</comment>
<sequence>MIVIIGLGTGGIYAARWISRFNRKEKITIIERRSYETYSPCSIPLVVEGAIDLKEIIHPFPRTPRIDVLLEHEAVEIDTKGKRVLYRKIGSDEMKEIEYDKLIYAAGARPSVPPIKGVEKKGVFTVRTVEDAKNINEWAKKAKKALIIGAGAIGMEMAYALRKRGLDVTIVEMLEHPFPKALDEDMAKIVKERLESMGIKCHCNSKVEEILGKEKVKGALVNGEEIDADMVILSVGVRPNTELLKGKVDMDDRGYIIVNERMQTSLPDIFAVGDCARTPYGILQLATIAAREGIVAGINAAGGDAIYTKHTGAFVSTMGNFEVACVGERSEISGRGHSTITPYSKHEIFVKIFTDKEGKIKGAQAVGYMASKKIDIISALMRGGGRIWDVAFMEHAYCPASAHLYDVINIAANNAMRKIKIEKYTV</sequence>
<dbReference type="KEGG" id="abi:Aboo_0959"/>
<dbReference type="SUPFAM" id="SSF51905">
    <property type="entry name" value="FAD/NAD(P)-binding domain"/>
    <property type="match status" value="1"/>
</dbReference>
<dbReference type="AlphaFoldDB" id="B5ID84"/>
<dbReference type="RefSeq" id="WP_008084249.1">
    <property type="nucleotide sequence ID" value="NC_013926.1"/>
</dbReference>
<dbReference type="HOGENOM" id="CLU_003291_1_0_2"/>
<keyword evidence="3" id="KW-0274">FAD</keyword>
<proteinExistence type="predicted"/>
<name>B5ID84_ACIB4</name>
<dbReference type="GeneID" id="8827913"/>
<dbReference type="EMBL" id="CP001941">
    <property type="protein sequence ID" value="ADD08768.1"/>
    <property type="molecule type" value="Genomic_DNA"/>
</dbReference>
<feature type="domain" description="FAD/NAD(P)-binding" evidence="4">
    <location>
        <begin position="2"/>
        <end position="293"/>
    </location>
</feature>
<accession>B5ID84</accession>
<dbReference type="eggNOG" id="arCOG01069">
    <property type="taxonomic scope" value="Archaea"/>
</dbReference>